<sequence length="211" mass="23385">MSICCLIFIQSFPSSLNALQFNLTDFSSDSSYSKLKTIGDADFVHKKLCLTQSHVDGNINDSVGRVIYANEFQLWDSVQGQAADFVTHFSFNISTINNNKDGGDGFAFFIAPNGTNIPGKYSYGGCMGLINNCSYSNASEIVVVEFDTHKDEWDDSDTHLGININLSEVLPEKVNVGFSSATGNLTEMHFILSWDFNSTDFSSNHNNRRKK</sequence>
<dbReference type="CDD" id="cd06899">
    <property type="entry name" value="lectin_legume_LecRK_Arcelin_ConA"/>
    <property type="match status" value="1"/>
</dbReference>
<comment type="similarity">
    <text evidence="1">Belongs to the leguminous lectin family.</text>
</comment>
<dbReference type="InterPro" id="IPR050258">
    <property type="entry name" value="Leguminous_Lectin"/>
</dbReference>
<evidence type="ECO:0000313" key="4">
    <source>
        <dbReference type="EMBL" id="OMP11319.1"/>
    </source>
</evidence>
<dbReference type="SUPFAM" id="SSF49899">
    <property type="entry name" value="Concanavalin A-like lectins/glucanases"/>
    <property type="match status" value="1"/>
</dbReference>
<evidence type="ECO:0000256" key="2">
    <source>
        <dbReference type="ARBA" id="ARBA00022734"/>
    </source>
</evidence>
<evidence type="ECO:0000313" key="5">
    <source>
        <dbReference type="Proteomes" id="UP000187203"/>
    </source>
</evidence>
<accession>A0A1R3KWD4</accession>
<dbReference type="InterPro" id="IPR001220">
    <property type="entry name" value="Legume_lectin_dom"/>
</dbReference>
<evidence type="ECO:0000256" key="1">
    <source>
        <dbReference type="ARBA" id="ARBA00007606"/>
    </source>
</evidence>
<dbReference type="PROSITE" id="PS00308">
    <property type="entry name" value="LECTIN_LEGUME_ALPHA"/>
    <property type="match status" value="1"/>
</dbReference>
<comment type="caution">
    <text evidence="4">The sequence shown here is derived from an EMBL/GenBank/DDBJ whole genome shotgun (WGS) entry which is preliminary data.</text>
</comment>
<dbReference type="Pfam" id="PF00139">
    <property type="entry name" value="Lectin_legB"/>
    <property type="match status" value="1"/>
</dbReference>
<name>A0A1R3KWD4_9ROSI</name>
<dbReference type="PANTHER" id="PTHR32401">
    <property type="entry name" value="CONCANAVALIN A-LIKE LECTIN FAMILY PROTEIN"/>
    <property type="match status" value="1"/>
</dbReference>
<organism evidence="4 5">
    <name type="scientific">Corchorus olitorius</name>
    <dbReference type="NCBI Taxonomy" id="93759"/>
    <lineage>
        <taxon>Eukaryota</taxon>
        <taxon>Viridiplantae</taxon>
        <taxon>Streptophyta</taxon>
        <taxon>Embryophyta</taxon>
        <taxon>Tracheophyta</taxon>
        <taxon>Spermatophyta</taxon>
        <taxon>Magnoliopsida</taxon>
        <taxon>eudicotyledons</taxon>
        <taxon>Gunneridae</taxon>
        <taxon>Pentapetalae</taxon>
        <taxon>rosids</taxon>
        <taxon>malvids</taxon>
        <taxon>Malvales</taxon>
        <taxon>Malvaceae</taxon>
        <taxon>Grewioideae</taxon>
        <taxon>Apeibeae</taxon>
        <taxon>Corchorus</taxon>
    </lineage>
</organism>
<keyword evidence="2" id="KW-0430">Lectin</keyword>
<gene>
    <name evidence="4" type="ORF">COLO4_03886</name>
</gene>
<dbReference type="InterPro" id="IPR013320">
    <property type="entry name" value="ConA-like_dom_sf"/>
</dbReference>
<protein>
    <recommendedName>
        <fullName evidence="3">Legume lectin domain-containing protein</fullName>
    </recommendedName>
</protein>
<dbReference type="GO" id="GO:0030246">
    <property type="term" value="F:carbohydrate binding"/>
    <property type="evidence" value="ECO:0007669"/>
    <property type="project" value="UniProtKB-KW"/>
</dbReference>
<dbReference type="Proteomes" id="UP000187203">
    <property type="component" value="Unassembled WGS sequence"/>
</dbReference>
<reference evidence="5" key="1">
    <citation type="submission" date="2013-09" db="EMBL/GenBank/DDBJ databases">
        <title>Corchorus olitorius genome sequencing.</title>
        <authorList>
            <person name="Alam M."/>
            <person name="Haque M.S."/>
            <person name="Islam M.S."/>
            <person name="Emdad E.M."/>
            <person name="Islam M.M."/>
            <person name="Ahmed B."/>
            <person name="Halim A."/>
            <person name="Hossen Q.M.M."/>
            <person name="Hossain M.Z."/>
            <person name="Ahmed R."/>
            <person name="Khan M.M."/>
            <person name="Islam R."/>
            <person name="Rashid M.M."/>
            <person name="Khan S.A."/>
            <person name="Rahman M.S."/>
            <person name="Alam M."/>
            <person name="Yahiya A.S."/>
            <person name="Khan M.S."/>
            <person name="Azam M.S."/>
            <person name="Haque T."/>
            <person name="Lashkar M.Z.H."/>
            <person name="Akhand A.I."/>
            <person name="Morshed G."/>
            <person name="Roy S."/>
            <person name="Uddin K.S."/>
            <person name="Rabeya T."/>
            <person name="Hossain A.S."/>
            <person name="Chowdhury A."/>
            <person name="Snigdha A.R."/>
            <person name="Mortoza M.S."/>
            <person name="Matin S.A."/>
            <person name="Hoque S.M.E."/>
            <person name="Islam M.K."/>
            <person name="Roy D.K."/>
            <person name="Haider R."/>
            <person name="Moosa M.M."/>
            <person name="Elias S.M."/>
            <person name="Hasan A.M."/>
            <person name="Jahan S."/>
            <person name="Shafiuddin M."/>
            <person name="Mahmood N."/>
            <person name="Shommy N.S."/>
        </authorList>
    </citation>
    <scope>NUCLEOTIDE SEQUENCE [LARGE SCALE GENOMIC DNA]</scope>
    <source>
        <strain evidence="5">cv. O-4</strain>
    </source>
</reference>
<dbReference type="AlphaFoldDB" id="A0A1R3KWD4"/>
<dbReference type="PANTHER" id="PTHR32401:SF47">
    <property type="entry name" value="LEGUME LECTIN DOMAIN-CONTAINING PROTEIN"/>
    <property type="match status" value="1"/>
</dbReference>
<dbReference type="Gene3D" id="2.60.120.200">
    <property type="match status" value="2"/>
</dbReference>
<proteinExistence type="inferred from homology"/>
<dbReference type="OrthoDB" id="2014828at2759"/>
<dbReference type="InterPro" id="IPR000985">
    <property type="entry name" value="Lectin_LegA_CS"/>
</dbReference>
<dbReference type="EMBL" id="AWUE01010780">
    <property type="protein sequence ID" value="OMP11319.1"/>
    <property type="molecule type" value="Genomic_DNA"/>
</dbReference>
<feature type="domain" description="Legume lectin" evidence="3">
    <location>
        <begin position="19"/>
        <end position="165"/>
    </location>
</feature>
<evidence type="ECO:0000259" key="3">
    <source>
        <dbReference type="Pfam" id="PF00139"/>
    </source>
</evidence>
<keyword evidence="5" id="KW-1185">Reference proteome</keyword>
<dbReference type="STRING" id="93759.A0A1R3KWD4"/>